<protein>
    <submittedName>
        <fullName evidence="1">Uncharacterized protein</fullName>
    </submittedName>
</protein>
<sequence length="163" mass="18560">MKIEARIIVRRNEHMITSLPLSSPNLCEASISAATPPCEVIIWIHGQTIRTLTTDERAALISKHRPTADTIRDQIREIVDSVSYAAAFSEDWLVKFGRRVETRDGIDATWGFPIEDDKTMWLRIRRSGGDWWLTSTVIHPRHKDDPFGDVILAMSPPWLTRAA</sequence>
<reference evidence="1 2" key="1">
    <citation type="submission" date="2015-11" db="EMBL/GenBank/DDBJ databases">
        <title>The limits of bacterial species coexistence and the symbiotic plasmid transference in sympatric Rhizobium populations.</title>
        <authorList>
            <person name="Perez-Carrascal O.M."/>
            <person name="VanInsberghe D."/>
            <person name="Juarez S."/>
            <person name="Polz M.F."/>
            <person name="Vinuesa P."/>
            <person name="Gonzalez V."/>
        </authorList>
    </citation>
    <scope>NUCLEOTIDE SEQUENCE [LARGE SCALE GENOMIC DNA]</scope>
    <source>
        <strain evidence="1 2">N771</strain>
        <plasmid evidence="1 2">pRphaN771a</plasmid>
    </source>
</reference>
<keyword evidence="1" id="KW-0614">Plasmid</keyword>
<proteinExistence type="predicted"/>
<geneLocation type="plasmid" evidence="1 2">
    <name>pRphaN771a</name>
</geneLocation>
<accession>A0ABM6CFV5</accession>
<organism evidence="1 2">
    <name type="scientific">Rhizobium phaseoli</name>
    <dbReference type="NCBI Taxonomy" id="396"/>
    <lineage>
        <taxon>Bacteria</taxon>
        <taxon>Pseudomonadati</taxon>
        <taxon>Pseudomonadota</taxon>
        <taxon>Alphaproteobacteria</taxon>
        <taxon>Hyphomicrobiales</taxon>
        <taxon>Rhizobiaceae</taxon>
        <taxon>Rhizobium/Agrobacterium group</taxon>
        <taxon>Rhizobium</taxon>
    </lineage>
</organism>
<keyword evidence="2" id="KW-1185">Reference proteome</keyword>
<dbReference type="RefSeq" id="WP_064832732.1">
    <property type="nucleotide sequence ID" value="NZ_CP013569.1"/>
</dbReference>
<dbReference type="EMBL" id="CP013569">
    <property type="protein sequence ID" value="ANL87119.1"/>
    <property type="molecule type" value="Genomic_DNA"/>
</dbReference>
<name>A0ABM6CFV5_9HYPH</name>
<dbReference type="Proteomes" id="UP000078551">
    <property type="component" value="Plasmid pRphaN771a"/>
</dbReference>
<evidence type="ECO:0000313" key="1">
    <source>
        <dbReference type="EMBL" id="ANL87119.1"/>
    </source>
</evidence>
<evidence type="ECO:0000313" key="2">
    <source>
        <dbReference type="Proteomes" id="UP000078551"/>
    </source>
</evidence>
<gene>
    <name evidence="1" type="ORF">AMC81_PA00098</name>
</gene>